<dbReference type="PANTHER" id="PTHR30404">
    <property type="entry name" value="N-ACETYLMURAMOYL-L-ALANINE AMIDASE"/>
    <property type="match status" value="1"/>
</dbReference>
<feature type="domain" description="SLH" evidence="5">
    <location>
        <begin position="85"/>
        <end position="148"/>
    </location>
</feature>
<gene>
    <name evidence="7" type="ORF">ACFQIC_14215</name>
</gene>
<evidence type="ECO:0000259" key="5">
    <source>
        <dbReference type="PROSITE" id="PS51272"/>
    </source>
</evidence>
<feature type="domain" description="SLH" evidence="5">
    <location>
        <begin position="25"/>
        <end position="84"/>
    </location>
</feature>
<dbReference type="Pfam" id="PF01520">
    <property type="entry name" value="Amidase_3"/>
    <property type="match status" value="1"/>
</dbReference>
<evidence type="ECO:0000259" key="6">
    <source>
        <dbReference type="PROSITE" id="PS51781"/>
    </source>
</evidence>
<dbReference type="EMBL" id="JBHSZV010000035">
    <property type="protein sequence ID" value="MFC7062984.1"/>
    <property type="molecule type" value="Genomic_DNA"/>
</dbReference>
<keyword evidence="1 4" id="KW-0732">Signal</keyword>
<dbReference type="SMART" id="SM00287">
    <property type="entry name" value="SH3b"/>
    <property type="match status" value="1"/>
</dbReference>
<name>A0ABW2EKV3_9BACI</name>
<dbReference type="RefSeq" id="WP_204708907.1">
    <property type="nucleotide sequence ID" value="NZ_JBHSZV010000035.1"/>
</dbReference>
<keyword evidence="2 7" id="KW-0378">Hydrolase</keyword>
<dbReference type="Gene3D" id="2.30.30.40">
    <property type="entry name" value="SH3 Domains"/>
    <property type="match status" value="1"/>
</dbReference>
<dbReference type="CDD" id="cd02696">
    <property type="entry name" value="MurNAc-LAA"/>
    <property type="match status" value="1"/>
</dbReference>
<protein>
    <submittedName>
        <fullName evidence="7">N-acetylmuramoyl-L-alanine amidase</fullName>
        <ecNumber evidence="7">3.5.1.28</ecNumber>
    </submittedName>
</protein>
<dbReference type="Gene3D" id="3.40.630.40">
    <property type="entry name" value="Zn-dependent exopeptidases"/>
    <property type="match status" value="1"/>
</dbReference>
<feature type="domain" description="SH3b" evidence="6">
    <location>
        <begin position="217"/>
        <end position="279"/>
    </location>
</feature>
<dbReference type="SUPFAM" id="SSF53187">
    <property type="entry name" value="Zn-dependent exopeptidases"/>
    <property type="match status" value="1"/>
</dbReference>
<dbReference type="Proteomes" id="UP001596410">
    <property type="component" value="Unassembled WGS sequence"/>
</dbReference>
<dbReference type="InterPro" id="IPR050695">
    <property type="entry name" value="N-acetylmuramoyl_amidase_3"/>
</dbReference>
<feature type="signal peptide" evidence="4">
    <location>
        <begin position="1"/>
        <end position="20"/>
    </location>
</feature>
<evidence type="ECO:0000256" key="4">
    <source>
        <dbReference type="SAM" id="SignalP"/>
    </source>
</evidence>
<keyword evidence="8" id="KW-1185">Reference proteome</keyword>
<evidence type="ECO:0000256" key="1">
    <source>
        <dbReference type="ARBA" id="ARBA00022729"/>
    </source>
</evidence>
<feature type="domain" description="SLH" evidence="5">
    <location>
        <begin position="149"/>
        <end position="207"/>
    </location>
</feature>
<dbReference type="InterPro" id="IPR001119">
    <property type="entry name" value="SLH_dom"/>
</dbReference>
<reference evidence="8" key="1">
    <citation type="journal article" date="2019" name="Int. J. Syst. Evol. Microbiol.">
        <title>The Global Catalogue of Microorganisms (GCM) 10K type strain sequencing project: providing services to taxonomists for standard genome sequencing and annotation.</title>
        <authorList>
            <consortium name="The Broad Institute Genomics Platform"/>
            <consortium name="The Broad Institute Genome Sequencing Center for Infectious Disease"/>
            <person name="Wu L."/>
            <person name="Ma J."/>
        </authorList>
    </citation>
    <scope>NUCLEOTIDE SEQUENCE [LARGE SCALE GENOMIC DNA]</scope>
    <source>
        <strain evidence="8">CGMCC 4.1621</strain>
    </source>
</reference>
<dbReference type="PROSITE" id="PS51272">
    <property type="entry name" value="SLH"/>
    <property type="match status" value="3"/>
</dbReference>
<dbReference type="Pfam" id="PF00395">
    <property type="entry name" value="SLH"/>
    <property type="match status" value="3"/>
</dbReference>
<evidence type="ECO:0000313" key="8">
    <source>
        <dbReference type="Proteomes" id="UP001596410"/>
    </source>
</evidence>
<accession>A0ABW2EKV3</accession>
<dbReference type="GO" id="GO:0008745">
    <property type="term" value="F:N-acetylmuramoyl-L-alanine amidase activity"/>
    <property type="evidence" value="ECO:0007669"/>
    <property type="project" value="UniProtKB-EC"/>
</dbReference>
<proteinExistence type="predicted"/>
<feature type="chain" id="PRO_5046321816" evidence="4">
    <location>
        <begin position="21"/>
        <end position="465"/>
    </location>
</feature>
<evidence type="ECO:0000313" key="7">
    <source>
        <dbReference type="EMBL" id="MFC7062984.1"/>
    </source>
</evidence>
<comment type="caution">
    <text evidence="7">The sequence shown here is derived from an EMBL/GenBank/DDBJ whole genome shotgun (WGS) entry which is preliminary data.</text>
</comment>
<dbReference type="InterPro" id="IPR002508">
    <property type="entry name" value="MurNAc-LAA_cat"/>
</dbReference>
<dbReference type="SMART" id="SM00646">
    <property type="entry name" value="Ami_3"/>
    <property type="match status" value="1"/>
</dbReference>
<dbReference type="Pfam" id="PF08239">
    <property type="entry name" value="SH3_3"/>
    <property type="match status" value="1"/>
</dbReference>
<dbReference type="EC" id="3.5.1.28" evidence="7"/>
<evidence type="ECO:0000256" key="3">
    <source>
        <dbReference type="ARBA" id="ARBA00023316"/>
    </source>
</evidence>
<keyword evidence="3" id="KW-0961">Cell wall biogenesis/degradation</keyword>
<dbReference type="PROSITE" id="PS51781">
    <property type="entry name" value="SH3B"/>
    <property type="match status" value="1"/>
</dbReference>
<sequence length="465" mass="51367">MSKKLLSLLFALFVISFGFFDTEQHVSANSINDIPSKYENEINYLIQKEIVEGFPDNTFKPKNDVSREEAATMIGRSLGYNDEKQDTTFSDVPSSSYASGYIASATQNNIITGYPEGVFKPKQTITRGEMAVMISKSFNLQKESDQSFSDVSKSHKYFEYIKEVASSGVAAGYPDGGFKPNKEITREEFSLFVARSLNSEYRVQQESSEDAGNSEVIDEQVVTADYLNVRKGPSTNYGIVGSLSTGSAVSVYEENGNWAYISKGNVKGWVSQSYLIDKPQSSHIIALDPGHGGSDPGASANGLIEKNVVLDVSLTAREYLEDAGIDVAMTRQTDWYPSLDGRVKIAQDKKADAFVSVHANAFGESANGVETFYSASGLSDRAYRSMKLAEFINDRLYKEMDMTDRGVKEAGFRVIKANPLPSVLTEIGFLTNDEDVKKLKTDHYREAAARAIALGVVDYYNWKEE</sequence>
<evidence type="ECO:0000256" key="2">
    <source>
        <dbReference type="ARBA" id="ARBA00022801"/>
    </source>
</evidence>
<dbReference type="InterPro" id="IPR003646">
    <property type="entry name" value="SH3-like_bac-type"/>
</dbReference>
<organism evidence="7 8">
    <name type="scientific">Halobacillus seohaensis</name>
    <dbReference type="NCBI Taxonomy" id="447421"/>
    <lineage>
        <taxon>Bacteria</taxon>
        <taxon>Bacillati</taxon>
        <taxon>Bacillota</taxon>
        <taxon>Bacilli</taxon>
        <taxon>Bacillales</taxon>
        <taxon>Bacillaceae</taxon>
        <taxon>Halobacillus</taxon>
    </lineage>
</organism>
<dbReference type="PANTHER" id="PTHR30404:SF0">
    <property type="entry name" value="N-ACETYLMURAMOYL-L-ALANINE AMIDASE AMIC"/>
    <property type="match status" value="1"/>
</dbReference>